<dbReference type="Gene3D" id="3.40.50.1110">
    <property type="entry name" value="SGNH hydrolase"/>
    <property type="match status" value="1"/>
</dbReference>
<dbReference type="SUPFAM" id="SSF52266">
    <property type="entry name" value="SGNH hydrolase"/>
    <property type="match status" value="1"/>
</dbReference>
<dbReference type="RefSeq" id="WP_359782029.1">
    <property type="nucleotide sequence ID" value="NZ_JBEYRR010000010.1"/>
</dbReference>
<dbReference type="Proteomes" id="UP001553843">
    <property type="component" value="Unassembled WGS sequence"/>
</dbReference>
<evidence type="ECO:0000313" key="2">
    <source>
        <dbReference type="Proteomes" id="UP001553843"/>
    </source>
</evidence>
<gene>
    <name evidence="1" type="ORF">AB0887_23280</name>
</gene>
<name>A0ABV3LZG5_9ACTN</name>
<proteinExistence type="predicted"/>
<reference evidence="1 2" key="1">
    <citation type="submission" date="2024-06" db="EMBL/GenBank/DDBJ databases">
        <title>The Natural Products Discovery Center: Release of the First 8490 Sequenced Strains for Exploring Actinobacteria Biosynthetic Diversity.</title>
        <authorList>
            <person name="Kalkreuter E."/>
            <person name="Kautsar S.A."/>
            <person name="Yang D."/>
            <person name="Bader C.D."/>
            <person name="Teijaro C.N."/>
            <person name="Fluegel L."/>
            <person name="Davis C.M."/>
            <person name="Simpson J.R."/>
            <person name="Lauterbach L."/>
            <person name="Steele A.D."/>
            <person name="Gui C."/>
            <person name="Meng S."/>
            <person name="Li G."/>
            <person name="Viehrig K."/>
            <person name="Ye F."/>
            <person name="Su P."/>
            <person name="Kiefer A.F."/>
            <person name="Nichols A."/>
            <person name="Cepeda A.J."/>
            <person name="Yan W."/>
            <person name="Fan B."/>
            <person name="Jiang Y."/>
            <person name="Adhikari A."/>
            <person name="Zheng C.-J."/>
            <person name="Schuster L."/>
            <person name="Cowan T.M."/>
            <person name="Smanski M.J."/>
            <person name="Chevrette M.G."/>
            <person name="De Carvalho L.P.S."/>
            <person name="Shen B."/>
        </authorList>
    </citation>
    <scope>NUCLEOTIDE SEQUENCE [LARGE SCALE GENOMIC DNA]</scope>
    <source>
        <strain evidence="1 2">NPDC047833</strain>
    </source>
</reference>
<keyword evidence="2" id="KW-1185">Reference proteome</keyword>
<evidence type="ECO:0000313" key="1">
    <source>
        <dbReference type="EMBL" id="MEW2364854.1"/>
    </source>
</evidence>
<sequence length="52" mass="5344">MAAASDAHDACRPAGERWIEPVLFGTGFVPVHPNAAGEAGMAARTAEVLNLP</sequence>
<dbReference type="InterPro" id="IPR036514">
    <property type="entry name" value="SGNH_hydro_sf"/>
</dbReference>
<dbReference type="EMBL" id="JBEYRS010000010">
    <property type="protein sequence ID" value="MEW2364854.1"/>
    <property type="molecule type" value="Genomic_DNA"/>
</dbReference>
<organism evidence="1 2">
    <name type="scientific">Streptomyces huasconensis</name>
    <dbReference type="NCBI Taxonomy" id="1854574"/>
    <lineage>
        <taxon>Bacteria</taxon>
        <taxon>Bacillati</taxon>
        <taxon>Actinomycetota</taxon>
        <taxon>Actinomycetes</taxon>
        <taxon>Kitasatosporales</taxon>
        <taxon>Streptomycetaceae</taxon>
        <taxon>Streptomyces</taxon>
    </lineage>
</organism>
<comment type="caution">
    <text evidence="1">The sequence shown here is derived from an EMBL/GenBank/DDBJ whole genome shotgun (WGS) entry which is preliminary data.</text>
</comment>
<accession>A0ABV3LZG5</accession>
<protein>
    <submittedName>
        <fullName evidence="1">Uncharacterized protein</fullName>
    </submittedName>
</protein>